<organism evidence="2 3">
    <name type="scientific">Pedococcus bigeumensis</name>
    <dbReference type="NCBI Taxonomy" id="433644"/>
    <lineage>
        <taxon>Bacteria</taxon>
        <taxon>Bacillati</taxon>
        <taxon>Actinomycetota</taxon>
        <taxon>Actinomycetes</taxon>
        <taxon>Micrococcales</taxon>
        <taxon>Intrasporangiaceae</taxon>
        <taxon>Pedococcus</taxon>
    </lineage>
</organism>
<reference evidence="2 3" key="1">
    <citation type="journal article" date="2019" name="Environ. Microbiol.">
        <title>Species interactions and distinct microbial communities in high Arctic permafrost affected cryosols are associated with the CH4 and CO2 gas fluxes.</title>
        <authorList>
            <person name="Altshuler I."/>
            <person name="Hamel J."/>
            <person name="Turney S."/>
            <person name="Magnuson E."/>
            <person name="Levesque R."/>
            <person name="Greer C."/>
            <person name="Whyte L.G."/>
        </authorList>
    </citation>
    <scope>NUCLEOTIDE SEQUENCE [LARGE SCALE GENOMIC DNA]</scope>
    <source>
        <strain evidence="2 3">S9.3A</strain>
    </source>
</reference>
<keyword evidence="3" id="KW-1185">Reference proteome</keyword>
<dbReference type="EMBL" id="RCZM01000003">
    <property type="protein sequence ID" value="TPG17060.1"/>
    <property type="molecule type" value="Genomic_DNA"/>
</dbReference>
<accession>A0A502CWZ4</accession>
<dbReference type="Proteomes" id="UP000317722">
    <property type="component" value="Unassembled WGS sequence"/>
</dbReference>
<sequence length="271" mass="28841">MPSRTPSEGDGSSVGAQGWSSRWRDDDVDDDVAAPAPTQGRRPRITHLVLVDGLPADHWVEDGSDGGWQSRHRRRGGPALSTEHDDRERELRWLDCLVGGREALLALDDRPLVTGPLDLGDVPPDVRMRAEAISLECDRLAVEVFGLDELVAALRRLLAAALTADPGMLQRSNRDDTATGALVWAAGQANGLIGPEGHLLARELWPRLGIPPSAAGRGAALVQRLAPGSDQLVAPPGAPRLRATGVPGALLGTTRALLVTRRDEVLGTGLR</sequence>
<comment type="caution">
    <text evidence="2">The sequence shown here is derived from an EMBL/GenBank/DDBJ whole genome shotgun (WGS) entry which is preliminary data.</text>
</comment>
<evidence type="ECO:0000256" key="1">
    <source>
        <dbReference type="SAM" id="MobiDB-lite"/>
    </source>
</evidence>
<feature type="region of interest" description="Disordered" evidence="1">
    <location>
        <begin position="1"/>
        <end position="40"/>
    </location>
</feature>
<evidence type="ECO:0000313" key="2">
    <source>
        <dbReference type="EMBL" id="TPG17060.1"/>
    </source>
</evidence>
<proteinExistence type="predicted"/>
<protein>
    <submittedName>
        <fullName evidence="2">Uncharacterized protein</fullName>
    </submittedName>
</protein>
<evidence type="ECO:0000313" key="3">
    <source>
        <dbReference type="Proteomes" id="UP000317722"/>
    </source>
</evidence>
<feature type="region of interest" description="Disordered" evidence="1">
    <location>
        <begin position="61"/>
        <end position="85"/>
    </location>
</feature>
<name>A0A502CWZ4_9MICO</name>
<dbReference type="AlphaFoldDB" id="A0A502CWZ4"/>
<gene>
    <name evidence="2" type="ORF">EAH86_09800</name>
</gene>